<feature type="non-terminal residue" evidence="5">
    <location>
        <position position="1"/>
    </location>
</feature>
<dbReference type="PROSITE" id="PS50026">
    <property type="entry name" value="EGF_3"/>
    <property type="match status" value="1"/>
</dbReference>
<evidence type="ECO:0000259" key="3">
    <source>
        <dbReference type="PROSITE" id="PS50026"/>
    </source>
</evidence>
<evidence type="ECO:0000256" key="1">
    <source>
        <dbReference type="ARBA" id="ARBA00023157"/>
    </source>
</evidence>
<dbReference type="Proteomes" id="UP000694925">
    <property type="component" value="Unplaced"/>
</dbReference>
<dbReference type="InterPro" id="IPR000742">
    <property type="entry name" value="EGF"/>
</dbReference>
<dbReference type="PROSITE" id="PS01186">
    <property type="entry name" value="EGF_2"/>
    <property type="match status" value="2"/>
</dbReference>
<comment type="caution">
    <text evidence="2">Lacks conserved residue(s) required for the propagation of feature annotation.</text>
</comment>
<keyword evidence="2" id="KW-0245">EGF-like domain</keyword>
<keyword evidence="4" id="KW-1185">Reference proteome</keyword>
<dbReference type="RefSeq" id="XP_017882732.1">
    <property type="nucleotide sequence ID" value="XM_018027243.1"/>
</dbReference>
<dbReference type="InterPro" id="IPR000152">
    <property type="entry name" value="EGF-type_Asp/Asn_hydroxyl_site"/>
</dbReference>
<sequence length="365" mass="39328">LCGSTRDCIGDQLCINGLCQPTCKSNSSCPEYQYCHNNICVQELRCLSDDDCSYDERCVKNNIGQAECRKACDLILCGRNAECKADDHVALCSCKSTFFGNPKDDKIGCQPIECETNDDCSGEKVCDTHKCRIACLAHNPCGVNAICTAERHTQICTCQPGYTGEPTHGCQLIDYCLNEPCAPGAVCENSRGSYKCHCQQGMVGDPYNSGCQPPVECLHDEDCPLTAKCISVNNVPKCSDVCSRTQCGPNADCTAANHAAACQCRSDYEGDPNNLSIGCRPKPVVCSSATDCSTNTYCYEGICRPFCQSNEECNLSDVCLSGQCLDPCSVRAACGMNAECDVRSHIKQCSCPPGFTGNSEVECVR</sequence>
<dbReference type="SMART" id="SM00179">
    <property type="entry name" value="EGF_CA"/>
    <property type="match status" value="1"/>
</dbReference>
<dbReference type="AlphaFoldDB" id="A0AAJ7J1S4"/>
<dbReference type="SUPFAM" id="SSF57196">
    <property type="entry name" value="EGF/Laminin"/>
    <property type="match status" value="1"/>
</dbReference>
<evidence type="ECO:0000313" key="4">
    <source>
        <dbReference type="Proteomes" id="UP000694925"/>
    </source>
</evidence>
<gene>
    <name evidence="5" type="primary">LOC108626526</name>
</gene>
<protein>
    <submittedName>
        <fullName evidence="5">Neurogenic locus Notch protein-like</fullName>
    </submittedName>
</protein>
<dbReference type="InterPro" id="IPR001881">
    <property type="entry name" value="EGF-like_Ca-bd_dom"/>
</dbReference>
<reference evidence="5" key="1">
    <citation type="submission" date="2025-08" db="UniProtKB">
        <authorList>
            <consortium name="RefSeq"/>
        </authorList>
    </citation>
    <scope>IDENTIFICATION</scope>
    <source>
        <tissue evidence="5">Whole body</tissue>
    </source>
</reference>
<feature type="domain" description="EGF-like" evidence="3">
    <location>
        <begin position="172"/>
        <end position="212"/>
    </location>
</feature>
<keyword evidence="1" id="KW-1015">Disulfide bond</keyword>
<dbReference type="PANTHER" id="PTHR22963">
    <property type="entry name" value="ENDOGLIN-RELATED"/>
    <property type="match status" value="1"/>
</dbReference>
<evidence type="ECO:0000313" key="5">
    <source>
        <dbReference type="RefSeq" id="XP_017882732.1"/>
    </source>
</evidence>
<dbReference type="GO" id="GO:0005509">
    <property type="term" value="F:calcium ion binding"/>
    <property type="evidence" value="ECO:0007669"/>
    <property type="project" value="InterPro"/>
</dbReference>
<dbReference type="KEGG" id="ccal:108626526"/>
<proteinExistence type="predicted"/>
<dbReference type="PANTHER" id="PTHR22963:SF39">
    <property type="entry name" value="DUMPY"/>
    <property type="match status" value="1"/>
</dbReference>
<accession>A0AAJ7J1S4</accession>
<organism evidence="4 5">
    <name type="scientific">Ceratina calcarata</name>
    <dbReference type="NCBI Taxonomy" id="156304"/>
    <lineage>
        <taxon>Eukaryota</taxon>
        <taxon>Metazoa</taxon>
        <taxon>Ecdysozoa</taxon>
        <taxon>Arthropoda</taxon>
        <taxon>Hexapoda</taxon>
        <taxon>Insecta</taxon>
        <taxon>Pterygota</taxon>
        <taxon>Neoptera</taxon>
        <taxon>Endopterygota</taxon>
        <taxon>Hymenoptera</taxon>
        <taxon>Apocrita</taxon>
        <taxon>Aculeata</taxon>
        <taxon>Apoidea</taxon>
        <taxon>Anthophila</taxon>
        <taxon>Apidae</taxon>
        <taxon>Ceratina</taxon>
        <taxon>Zadontomerus</taxon>
    </lineage>
</organism>
<dbReference type="SMART" id="SM00181">
    <property type="entry name" value="EGF"/>
    <property type="match status" value="5"/>
</dbReference>
<dbReference type="Gene3D" id="2.10.25.10">
    <property type="entry name" value="Laminin"/>
    <property type="match status" value="1"/>
</dbReference>
<evidence type="ECO:0000256" key="2">
    <source>
        <dbReference type="PROSITE-ProRule" id="PRU00076"/>
    </source>
</evidence>
<name>A0AAJ7J1S4_9HYME</name>
<dbReference type="PROSITE" id="PS00010">
    <property type="entry name" value="ASX_HYDROXYL"/>
    <property type="match status" value="1"/>
</dbReference>
<feature type="non-terminal residue" evidence="5">
    <location>
        <position position="365"/>
    </location>
</feature>
<dbReference type="GeneID" id="108626526"/>